<dbReference type="PROSITE" id="PS51509">
    <property type="entry name" value="PHOSPHAGEN_KINASE_N"/>
    <property type="match status" value="1"/>
</dbReference>
<dbReference type="FunFam" id="3.30.590.10:FF:000006">
    <property type="entry name" value="Arginine kinase 1"/>
    <property type="match status" value="1"/>
</dbReference>
<reference evidence="12" key="1">
    <citation type="submission" date="2022-01" db="EMBL/GenBank/DDBJ databases">
        <authorList>
            <person name="King R."/>
        </authorList>
    </citation>
    <scope>NUCLEOTIDE SEQUENCE</scope>
</reference>
<evidence type="ECO:0000313" key="12">
    <source>
        <dbReference type="EMBL" id="CAH1108207.1"/>
    </source>
</evidence>
<name>A0A9P0CRM6_9CUCU</name>
<evidence type="ECO:0000256" key="9">
    <source>
        <dbReference type="RuleBase" id="RU000505"/>
    </source>
</evidence>
<feature type="domain" description="Phosphagen kinase C-terminal" evidence="11">
    <location>
        <begin position="133"/>
        <end position="370"/>
    </location>
</feature>
<evidence type="ECO:0000256" key="4">
    <source>
        <dbReference type="ARBA" id="ARBA00022741"/>
    </source>
</evidence>
<dbReference type="Proteomes" id="UP001153636">
    <property type="component" value="Chromosome 3"/>
</dbReference>
<dbReference type="PANTHER" id="PTHR11547">
    <property type="entry name" value="ARGININE OR CREATINE KINASE"/>
    <property type="match status" value="1"/>
</dbReference>
<dbReference type="Gene3D" id="3.30.590.10">
    <property type="entry name" value="Glutamine synthetase/guanido kinase, catalytic domain"/>
    <property type="match status" value="1"/>
</dbReference>
<evidence type="ECO:0000256" key="2">
    <source>
        <dbReference type="ARBA" id="ARBA00012230"/>
    </source>
</evidence>
<keyword evidence="4 8" id="KW-0547">Nucleotide-binding</keyword>
<dbReference type="SUPFAM" id="SSF55931">
    <property type="entry name" value="Glutamine synthetase/guanido kinase"/>
    <property type="match status" value="1"/>
</dbReference>
<feature type="binding site" evidence="8">
    <location>
        <begin position="323"/>
        <end position="328"/>
    </location>
    <ligand>
        <name>ATP</name>
        <dbReference type="ChEBI" id="CHEBI:30616"/>
    </ligand>
</feature>
<feature type="binding site" evidence="8">
    <location>
        <begin position="136"/>
        <end position="140"/>
    </location>
    <ligand>
        <name>ATP</name>
        <dbReference type="ChEBI" id="CHEBI:30616"/>
    </ligand>
</feature>
<dbReference type="AlphaFoldDB" id="A0A9P0CRM6"/>
<evidence type="ECO:0000256" key="1">
    <source>
        <dbReference type="ARBA" id="ARBA00006798"/>
    </source>
</evidence>
<dbReference type="Pfam" id="PF02807">
    <property type="entry name" value="ATP-gua_PtransN"/>
    <property type="match status" value="1"/>
</dbReference>
<dbReference type="InterPro" id="IPR014746">
    <property type="entry name" value="Gln_synth/guanido_kin_cat_dom"/>
</dbReference>
<dbReference type="EC" id="2.7.3.3" evidence="2"/>
<comment type="similarity">
    <text evidence="1 7 9">Belongs to the ATP:guanido phosphotransferase family.</text>
</comment>
<evidence type="ECO:0000313" key="13">
    <source>
        <dbReference type="Proteomes" id="UP001153636"/>
    </source>
</evidence>
<feature type="binding site" evidence="8">
    <location>
        <position position="243"/>
    </location>
    <ligand>
        <name>ATP</name>
        <dbReference type="ChEBI" id="CHEBI:30616"/>
    </ligand>
</feature>
<dbReference type="InterPro" id="IPR000749">
    <property type="entry name" value="ATP-guanido_PTrfase"/>
</dbReference>
<evidence type="ECO:0000259" key="11">
    <source>
        <dbReference type="PROSITE" id="PS51510"/>
    </source>
</evidence>
<dbReference type="GO" id="GO:0046314">
    <property type="term" value="P:phosphocreatine biosynthetic process"/>
    <property type="evidence" value="ECO:0007669"/>
    <property type="project" value="InterPro"/>
</dbReference>
<evidence type="ECO:0000256" key="5">
    <source>
        <dbReference type="ARBA" id="ARBA00022777"/>
    </source>
</evidence>
<dbReference type="InterPro" id="IPR022414">
    <property type="entry name" value="ATP-guanido_PTrfase_cat"/>
</dbReference>
<dbReference type="PANTHER" id="PTHR11547:SF38">
    <property type="entry name" value="ARGININE KINASE 1-RELATED"/>
    <property type="match status" value="1"/>
</dbReference>
<evidence type="ECO:0000256" key="6">
    <source>
        <dbReference type="ARBA" id="ARBA00022840"/>
    </source>
</evidence>
<keyword evidence="3 8" id="KW-0808">Transferase</keyword>
<gene>
    <name evidence="12" type="ORF">PSYICH_LOCUS8998</name>
</gene>
<organism evidence="12 13">
    <name type="scientific">Psylliodes chrysocephalus</name>
    <dbReference type="NCBI Taxonomy" id="3402493"/>
    <lineage>
        <taxon>Eukaryota</taxon>
        <taxon>Metazoa</taxon>
        <taxon>Ecdysozoa</taxon>
        <taxon>Arthropoda</taxon>
        <taxon>Hexapoda</taxon>
        <taxon>Insecta</taxon>
        <taxon>Pterygota</taxon>
        <taxon>Neoptera</taxon>
        <taxon>Endopterygota</taxon>
        <taxon>Coleoptera</taxon>
        <taxon>Polyphaga</taxon>
        <taxon>Cucujiformia</taxon>
        <taxon>Chrysomeloidea</taxon>
        <taxon>Chrysomelidae</taxon>
        <taxon>Galerucinae</taxon>
        <taxon>Alticini</taxon>
        <taxon>Psylliodes</taxon>
    </lineage>
</organism>
<feature type="binding site" evidence="8">
    <location>
        <begin position="294"/>
        <end position="298"/>
    </location>
    <ligand>
        <name>ATP</name>
        <dbReference type="ChEBI" id="CHEBI:30616"/>
    </ligand>
</feature>
<keyword evidence="5 8" id="KW-0418">Kinase</keyword>
<dbReference type="Pfam" id="PF00217">
    <property type="entry name" value="ATP-gua_Ptrans"/>
    <property type="match status" value="1"/>
</dbReference>
<feature type="domain" description="Phosphagen kinase N-terminal" evidence="10">
    <location>
        <begin position="23"/>
        <end position="105"/>
    </location>
</feature>
<keyword evidence="6 8" id="KW-0067">ATP-binding</keyword>
<sequence>MGCTIKCDNICCGKSHAHPDVVKQLNCKFRLLRLSGSPSLLNKHLTPERFQVLKWKKTNYGMTLLDCAQTAFENPDSSVGLYAACPESYDVFGDLFDEVIMEYHGDFKKSFIHPPMDWGDASELQNIDPDGKYVISTRVRTARSLKGYPFNPGLTEDQYLEIEDKVVDALTRLEGDLKGQYVGLINMTPDEIEKMINDHILYKEGDRFLNAARAYRFWPEGRGYFYNPDKTFIVWVNEEDHMRIISLQEGGNLAEVYQRLADAVTDLSYCLEFEKHERFGYLSMCPTNIGTGIRASVHIKLPNISEDMEKLKEVAKVLNLQIRGTGGEHTESQGGVLDISNKRRLGITEIEVIREMNNGIQQLIAMEKSGGITM</sequence>
<dbReference type="OrthoDB" id="430219at2759"/>
<evidence type="ECO:0000256" key="7">
    <source>
        <dbReference type="PROSITE-ProRule" id="PRU00842"/>
    </source>
</evidence>
<dbReference type="GO" id="GO:0004111">
    <property type="term" value="F:creatine kinase activity"/>
    <property type="evidence" value="ECO:0007669"/>
    <property type="project" value="InterPro"/>
</dbReference>
<dbReference type="InterPro" id="IPR036802">
    <property type="entry name" value="ATP-guanido_PTrfase_N_sf"/>
</dbReference>
<dbReference type="PROSITE" id="PS00112">
    <property type="entry name" value="PHOSPHAGEN_KINASE"/>
    <property type="match status" value="1"/>
</dbReference>
<dbReference type="Gene3D" id="1.10.135.10">
    <property type="entry name" value="ATP:guanido phosphotransferase, N-terminal domain"/>
    <property type="match status" value="1"/>
</dbReference>
<keyword evidence="13" id="KW-1185">Reference proteome</keyword>
<evidence type="ECO:0000256" key="3">
    <source>
        <dbReference type="ARBA" id="ARBA00022679"/>
    </source>
</evidence>
<dbReference type="InterPro" id="IPR022415">
    <property type="entry name" value="ATP-guanido_PTrfase_AS"/>
</dbReference>
<dbReference type="PROSITE" id="PS51510">
    <property type="entry name" value="PHOSPHAGEN_KINASE_C"/>
    <property type="match status" value="1"/>
</dbReference>
<feature type="binding site" evidence="8">
    <location>
        <position position="199"/>
    </location>
    <ligand>
        <name>ATP</name>
        <dbReference type="ChEBI" id="CHEBI:30616"/>
    </ligand>
</feature>
<dbReference type="GO" id="GO:0005524">
    <property type="term" value="F:ATP binding"/>
    <property type="evidence" value="ECO:0007669"/>
    <property type="project" value="UniProtKB-UniRule"/>
</dbReference>
<dbReference type="EMBL" id="OV651815">
    <property type="protein sequence ID" value="CAH1108207.1"/>
    <property type="molecule type" value="Genomic_DNA"/>
</dbReference>
<dbReference type="SUPFAM" id="SSF48034">
    <property type="entry name" value="Guanido kinase N-terminal domain"/>
    <property type="match status" value="1"/>
</dbReference>
<protein>
    <recommendedName>
        <fullName evidence="2">arginine kinase</fullName>
        <ecNumber evidence="2">2.7.3.3</ecNumber>
    </recommendedName>
</protein>
<dbReference type="GO" id="GO:0004054">
    <property type="term" value="F:arginine kinase activity"/>
    <property type="evidence" value="ECO:0007669"/>
    <property type="project" value="UniProtKB-EC"/>
</dbReference>
<accession>A0A9P0CRM6</accession>
<dbReference type="GO" id="GO:0005615">
    <property type="term" value="C:extracellular space"/>
    <property type="evidence" value="ECO:0007669"/>
    <property type="project" value="TreeGrafter"/>
</dbReference>
<dbReference type="InterPro" id="IPR022413">
    <property type="entry name" value="ATP-guanido_PTrfase_N"/>
</dbReference>
<dbReference type="FunFam" id="1.10.135.10:FF:000003">
    <property type="entry name" value="Three-domain arginine kinase"/>
    <property type="match status" value="1"/>
</dbReference>
<evidence type="ECO:0000256" key="8">
    <source>
        <dbReference type="PROSITE-ProRule" id="PRU00843"/>
    </source>
</evidence>
<proteinExistence type="inferred from homology"/>
<evidence type="ECO:0000259" key="10">
    <source>
        <dbReference type="PROSITE" id="PS51509"/>
    </source>
</evidence>